<dbReference type="PANTHER" id="PTHR43373">
    <property type="entry name" value="NA(+)/H(+) ANTIPORTER SUBUNIT"/>
    <property type="match status" value="1"/>
</dbReference>
<feature type="transmembrane region" description="Helical" evidence="11">
    <location>
        <begin position="566"/>
        <end position="586"/>
    </location>
</feature>
<feature type="transmembrane region" description="Helical" evidence="11">
    <location>
        <begin position="650"/>
        <end position="671"/>
    </location>
</feature>
<evidence type="ECO:0000259" key="12">
    <source>
        <dbReference type="Pfam" id="PF00361"/>
    </source>
</evidence>
<dbReference type="Pfam" id="PF13244">
    <property type="entry name" value="MbhD"/>
    <property type="match status" value="1"/>
</dbReference>
<evidence type="ECO:0000256" key="4">
    <source>
        <dbReference type="ARBA" id="ARBA00022475"/>
    </source>
</evidence>
<keyword evidence="8 11" id="KW-0472">Membrane</keyword>
<dbReference type="Pfam" id="PF00662">
    <property type="entry name" value="Proton_antipo_N"/>
    <property type="match status" value="1"/>
</dbReference>
<dbReference type="GO" id="GO:0006811">
    <property type="term" value="P:monoatomic ion transport"/>
    <property type="evidence" value="ECO:0007669"/>
    <property type="project" value="UniProtKB-KW"/>
</dbReference>
<evidence type="ECO:0000256" key="8">
    <source>
        <dbReference type="ARBA" id="ARBA00023136"/>
    </source>
</evidence>
<dbReference type="InterPro" id="IPR046806">
    <property type="entry name" value="MrpA_C/MbhE"/>
</dbReference>
<feature type="domain" description="MrpA C-terminal/MbhD" evidence="15">
    <location>
        <begin position="608"/>
        <end position="673"/>
    </location>
</feature>
<feature type="domain" description="NADH-Ubiquinone oxidoreductase (complex I) chain 5 N-terminal" evidence="13">
    <location>
        <begin position="65"/>
        <end position="110"/>
    </location>
</feature>
<organism evidence="17 18">
    <name type="scientific">Salinarimonas ramus</name>
    <dbReference type="NCBI Taxonomy" id="690164"/>
    <lineage>
        <taxon>Bacteria</taxon>
        <taxon>Pseudomonadati</taxon>
        <taxon>Pseudomonadota</taxon>
        <taxon>Alphaproteobacteria</taxon>
        <taxon>Hyphomicrobiales</taxon>
        <taxon>Salinarimonadaceae</taxon>
        <taxon>Salinarimonas</taxon>
    </lineage>
</organism>
<evidence type="ECO:0000256" key="2">
    <source>
        <dbReference type="ARBA" id="ARBA00022448"/>
    </source>
</evidence>
<feature type="transmembrane region" description="Helical" evidence="11">
    <location>
        <begin position="269"/>
        <end position="291"/>
    </location>
</feature>
<sequence length="964" mass="101445">MSIALIVLLPLLGALLAPVTIRWGRNACAATAGAASLGSFALLMSHLPGVYAGEVLRQELPWIPQLGLSFSFFVDGLGFFFAGLILGIGLLIILYARYYLARQDPMGRFYAYLLLFQSAMLGIALSDNALLFLVFWEMTSLSSFLLIGYWRHLPEGRQGARMALAVTGGGGLALIGGMLLLGEAAGTYAISEIITRGEVIQAHPLYVPALLLILVGAFTKSAQFPFHFWLPHAMAAPTPVSAYLHSATMVKAGVFLLARFWPALAGTDIWFLIVTPVGLATMAIAAFIAIFKNDLKALLAFSTVSHLGMMTMLLGFGTEIGVVVAMFHILNHATFKAALFMSAGIVDHEAGTRDIRKLGGLAKLMPISSVLALIAAASMAGLPFFNGFLSKEMMLEEAAHTELTGIPYLVPALATLAAMFSVAYSLRLAWFTYMGPVRQSYPHHPHDPPVGMWAPVALLVVLVVAIGLVPPIAGPIVARTSMAVLQTDTLPYYSLAIWHGLTPALFMSIAAIVVGTIVVALYRSLSAAHAGLPHPDAKSMFDRTIAGLVSTARGFTGATQTGSLQLYAGIIVASIVAVGAVAFLQGGHAPGTRATLPASPPAIVAWAVLVAVCGAVVVAHTSRLLTLVLTSVVGLVVSVAFLQFSAPDLALTQISVEVVTTILLLLALNLLPRQGAPERSNANRFGSAAIAITAGLGVAALAYAVMTRDVASISEYHIAQSKPGGGGTNIVNVILVDFRGTDTFGEIIVLGIAALAIFAMLDSALRGASARRLAAMLPTRKSGDAHPMPLVVATRVILPLAITVGIFIFLRGHNEPGGGFIAGLVVAIALIMQYIASGFDWASARARYNPHAMIGAGVIIAGLTGVASFLFGAPFLTSSYDYFHIPLVGEVELATAMAFDLGVFLTVVGTVLLALFQISRVEHKAERVPVPEGPYEPPFHDAARGSGRAMAAPRVVEPARDKEA</sequence>
<evidence type="ECO:0000256" key="11">
    <source>
        <dbReference type="SAM" id="Phobius"/>
    </source>
</evidence>
<feature type="transmembrane region" description="Helical" evidence="11">
    <location>
        <begin position="322"/>
        <end position="346"/>
    </location>
</feature>
<feature type="transmembrane region" description="Helical" evidence="11">
    <location>
        <begin position="789"/>
        <end position="809"/>
    </location>
</feature>
<proteinExistence type="predicted"/>
<reference evidence="17 18" key="1">
    <citation type="journal article" date="2014" name="Int. J. Syst. Evol. Microbiol.">
        <title>Complete genome sequence of Corynebacterium casei LMG S-19264T (=DSM 44701T), isolated from a smear-ripened cheese.</title>
        <authorList>
            <consortium name="US DOE Joint Genome Institute (JGI-PGF)"/>
            <person name="Walter F."/>
            <person name="Albersmeier A."/>
            <person name="Kalinowski J."/>
            <person name="Ruckert C."/>
        </authorList>
    </citation>
    <scope>NUCLEOTIDE SEQUENCE [LARGE SCALE GENOMIC DNA]</scope>
    <source>
        <strain evidence="17 18">CGMCC 1.9161</strain>
    </source>
</reference>
<dbReference type="PRINTS" id="PR01434">
    <property type="entry name" value="NADHDHGNASE5"/>
</dbReference>
<keyword evidence="18" id="KW-1185">Reference proteome</keyword>
<feature type="transmembrane region" description="Helical" evidence="11">
    <location>
        <begin position="367"/>
        <end position="388"/>
    </location>
</feature>
<dbReference type="GO" id="GO:0005886">
    <property type="term" value="C:plasma membrane"/>
    <property type="evidence" value="ECO:0007669"/>
    <property type="project" value="UniProtKB-SubCell"/>
</dbReference>
<feature type="transmembrane region" description="Helical" evidence="11">
    <location>
        <begin position="821"/>
        <end position="842"/>
    </location>
</feature>
<dbReference type="InterPro" id="IPR001516">
    <property type="entry name" value="Proton_antipo_N"/>
</dbReference>
<evidence type="ECO:0000259" key="13">
    <source>
        <dbReference type="Pfam" id="PF00662"/>
    </source>
</evidence>
<dbReference type="RefSeq" id="WP_188914622.1">
    <property type="nucleotide sequence ID" value="NZ_BMMF01000011.1"/>
</dbReference>
<evidence type="ECO:0000256" key="9">
    <source>
        <dbReference type="RuleBase" id="RU000320"/>
    </source>
</evidence>
<dbReference type="GO" id="GO:0015297">
    <property type="term" value="F:antiporter activity"/>
    <property type="evidence" value="ECO:0007669"/>
    <property type="project" value="UniProtKB-KW"/>
</dbReference>
<evidence type="ECO:0000259" key="16">
    <source>
        <dbReference type="Pfam" id="PF20501"/>
    </source>
</evidence>
<keyword evidence="4" id="KW-1003">Cell membrane</keyword>
<comment type="subcellular location">
    <subcellularLocation>
        <location evidence="1">Cell membrane</location>
        <topology evidence="1">Multi-pass membrane protein</topology>
    </subcellularLocation>
    <subcellularLocation>
        <location evidence="9">Membrane</location>
        <topology evidence="9">Multi-pass membrane protein</topology>
    </subcellularLocation>
</comment>
<feature type="transmembrane region" description="Helical" evidence="11">
    <location>
        <begin position="624"/>
        <end position="644"/>
    </location>
</feature>
<feature type="domain" description="MrpA C-terminal/MbhE" evidence="16">
    <location>
        <begin position="684"/>
        <end position="762"/>
    </location>
</feature>
<dbReference type="Proteomes" id="UP000600449">
    <property type="component" value="Unassembled WGS sequence"/>
</dbReference>
<dbReference type="InterPro" id="IPR007182">
    <property type="entry name" value="MnhB"/>
</dbReference>
<gene>
    <name evidence="17" type="primary">phaA/B</name>
    <name evidence="17" type="ORF">GCM10011322_35780</name>
</gene>
<dbReference type="InterPro" id="IPR025383">
    <property type="entry name" value="MrpA_C/MbhD"/>
</dbReference>
<feature type="transmembrane region" description="Helical" evidence="11">
    <location>
        <begin position="450"/>
        <end position="477"/>
    </location>
</feature>
<dbReference type="Pfam" id="PF04039">
    <property type="entry name" value="MnhB"/>
    <property type="match status" value="1"/>
</dbReference>
<dbReference type="EMBL" id="BMMF01000011">
    <property type="protein sequence ID" value="GGK45420.1"/>
    <property type="molecule type" value="Genomic_DNA"/>
</dbReference>
<evidence type="ECO:0000259" key="14">
    <source>
        <dbReference type="Pfam" id="PF04039"/>
    </source>
</evidence>
<feature type="transmembrane region" description="Helical" evidence="11">
    <location>
        <begin position="854"/>
        <end position="876"/>
    </location>
</feature>
<feature type="transmembrane region" description="Helical" evidence="11">
    <location>
        <begin position="205"/>
        <end position="230"/>
    </location>
</feature>
<feature type="region of interest" description="Disordered" evidence="10">
    <location>
        <begin position="932"/>
        <end position="964"/>
    </location>
</feature>
<feature type="transmembrane region" description="Helical" evidence="11">
    <location>
        <begin position="77"/>
        <end position="97"/>
    </location>
</feature>
<dbReference type="Pfam" id="PF00361">
    <property type="entry name" value="Proton_antipo_M"/>
    <property type="match status" value="1"/>
</dbReference>
<feature type="transmembrane region" description="Helical" evidence="11">
    <location>
        <begin position="683"/>
        <end position="706"/>
    </location>
</feature>
<feature type="transmembrane region" description="Helical" evidence="11">
    <location>
        <begin position="109"/>
        <end position="125"/>
    </location>
</feature>
<feature type="transmembrane region" description="Helical" evidence="11">
    <location>
        <begin position="162"/>
        <end position="185"/>
    </location>
</feature>
<accession>A0A917QDP1</accession>
<feature type="domain" description="Na+/H+ antiporter MnhB subunit-related protein" evidence="14">
    <location>
        <begin position="790"/>
        <end position="912"/>
    </location>
</feature>
<dbReference type="PANTHER" id="PTHR43373:SF1">
    <property type="entry name" value="NA(+)_H(+) ANTIPORTER SUBUNIT A"/>
    <property type="match status" value="1"/>
</dbReference>
<evidence type="ECO:0000256" key="3">
    <source>
        <dbReference type="ARBA" id="ARBA00022449"/>
    </source>
</evidence>
<keyword evidence="6 11" id="KW-1133">Transmembrane helix</keyword>
<feature type="transmembrane region" description="Helical" evidence="11">
    <location>
        <begin position="298"/>
        <end position="316"/>
    </location>
</feature>
<evidence type="ECO:0000256" key="6">
    <source>
        <dbReference type="ARBA" id="ARBA00022989"/>
    </source>
</evidence>
<dbReference type="AlphaFoldDB" id="A0A917QDP1"/>
<feature type="transmembrane region" description="Helical" evidence="11">
    <location>
        <begin position="896"/>
        <end position="916"/>
    </location>
</feature>
<keyword evidence="2" id="KW-0813">Transport</keyword>
<keyword evidence="7" id="KW-0406">Ion transport</keyword>
<evidence type="ECO:0000259" key="15">
    <source>
        <dbReference type="Pfam" id="PF13244"/>
    </source>
</evidence>
<name>A0A917QDP1_9HYPH</name>
<keyword evidence="3" id="KW-0050">Antiport</keyword>
<comment type="caution">
    <text evidence="17">The sequence shown here is derived from an EMBL/GenBank/DDBJ whole genome shotgun (WGS) entry which is preliminary data.</text>
</comment>
<dbReference type="Pfam" id="PF20501">
    <property type="entry name" value="MbhE"/>
    <property type="match status" value="1"/>
</dbReference>
<dbReference type="InterPro" id="IPR001750">
    <property type="entry name" value="ND/Mrp_TM"/>
</dbReference>
<dbReference type="InterPro" id="IPR050616">
    <property type="entry name" value="CPA3_Na-H_Antiporter_A"/>
</dbReference>
<feature type="transmembrane region" description="Helical" evidence="11">
    <location>
        <begin position="497"/>
        <end position="522"/>
    </location>
</feature>
<evidence type="ECO:0000256" key="5">
    <source>
        <dbReference type="ARBA" id="ARBA00022692"/>
    </source>
</evidence>
<feature type="domain" description="NADH:quinone oxidoreductase/Mrp antiporter transmembrane" evidence="12">
    <location>
        <begin position="126"/>
        <end position="401"/>
    </location>
</feature>
<dbReference type="NCBIfam" id="NF009288">
    <property type="entry name" value="PRK12648.1"/>
    <property type="match status" value="1"/>
</dbReference>
<evidence type="ECO:0000313" key="18">
    <source>
        <dbReference type="Proteomes" id="UP000600449"/>
    </source>
</evidence>
<evidence type="ECO:0000256" key="7">
    <source>
        <dbReference type="ARBA" id="ARBA00023065"/>
    </source>
</evidence>
<evidence type="ECO:0000313" key="17">
    <source>
        <dbReference type="EMBL" id="GGK45420.1"/>
    </source>
</evidence>
<protein>
    <submittedName>
        <fullName evidence="17">Monovalent cation/H+ antiporter subunit A</fullName>
    </submittedName>
</protein>
<feature type="transmembrane region" description="Helical" evidence="11">
    <location>
        <begin position="408"/>
        <end position="430"/>
    </location>
</feature>
<evidence type="ECO:0000256" key="1">
    <source>
        <dbReference type="ARBA" id="ARBA00004651"/>
    </source>
</evidence>
<evidence type="ECO:0000256" key="10">
    <source>
        <dbReference type="SAM" id="MobiDB-lite"/>
    </source>
</evidence>
<feature type="transmembrane region" description="Helical" evidence="11">
    <location>
        <begin position="598"/>
        <end position="617"/>
    </location>
</feature>
<keyword evidence="5 9" id="KW-0812">Transmembrane</keyword>
<feature type="transmembrane region" description="Helical" evidence="11">
    <location>
        <begin position="747"/>
        <end position="768"/>
    </location>
</feature>